<name>A0A0D5LLJ5_MAREN</name>
<proteinExistence type="predicted"/>
<dbReference type="CDD" id="cd20010">
    <property type="entry name" value="PBP1_AglR-like"/>
    <property type="match status" value="1"/>
</dbReference>
<dbReference type="Proteomes" id="UP000032611">
    <property type="component" value="Chromosome"/>
</dbReference>
<dbReference type="SUPFAM" id="SSF47413">
    <property type="entry name" value="lambda repressor-like DNA-binding domains"/>
    <property type="match status" value="1"/>
</dbReference>
<dbReference type="KEGG" id="mey:TM49_01365"/>
<dbReference type="EMBL" id="CP010803">
    <property type="protein sequence ID" value="AJY44637.1"/>
    <property type="molecule type" value="Genomic_DNA"/>
</dbReference>
<dbReference type="Gene3D" id="1.10.260.40">
    <property type="entry name" value="lambda repressor-like DNA-binding domains"/>
    <property type="match status" value="1"/>
</dbReference>
<dbReference type="SMART" id="SM00354">
    <property type="entry name" value="HTH_LACI"/>
    <property type="match status" value="1"/>
</dbReference>
<evidence type="ECO:0000256" key="2">
    <source>
        <dbReference type="ARBA" id="ARBA00023125"/>
    </source>
</evidence>
<dbReference type="SUPFAM" id="SSF53822">
    <property type="entry name" value="Periplasmic binding protein-like I"/>
    <property type="match status" value="1"/>
</dbReference>
<dbReference type="PANTHER" id="PTHR30146:SF138">
    <property type="entry name" value="TRANSCRIPTIONAL REGULATORY PROTEIN"/>
    <property type="match status" value="1"/>
</dbReference>
<gene>
    <name evidence="5" type="ORF">TM49_01365</name>
</gene>
<dbReference type="RefSeq" id="WP_045679216.1">
    <property type="nucleotide sequence ID" value="NZ_CP010803.1"/>
</dbReference>
<keyword evidence="1" id="KW-0805">Transcription regulation</keyword>
<keyword evidence="6" id="KW-1185">Reference proteome</keyword>
<evidence type="ECO:0000256" key="1">
    <source>
        <dbReference type="ARBA" id="ARBA00023015"/>
    </source>
</evidence>
<dbReference type="InterPro" id="IPR000843">
    <property type="entry name" value="HTH_LacI"/>
</dbReference>
<keyword evidence="3" id="KW-0804">Transcription</keyword>
<dbReference type="OrthoDB" id="234496at2"/>
<evidence type="ECO:0000313" key="5">
    <source>
        <dbReference type="EMBL" id="AJY44637.1"/>
    </source>
</evidence>
<evidence type="ECO:0000259" key="4">
    <source>
        <dbReference type="PROSITE" id="PS50932"/>
    </source>
</evidence>
<dbReference type="InterPro" id="IPR046335">
    <property type="entry name" value="LacI/GalR-like_sensor"/>
</dbReference>
<accession>A0A0D5LLJ5</accession>
<keyword evidence="2" id="KW-0238">DNA-binding</keyword>
<dbReference type="InterPro" id="IPR010982">
    <property type="entry name" value="Lambda_DNA-bd_dom_sf"/>
</dbReference>
<dbReference type="HOGENOM" id="CLU_037628_6_2_5"/>
<dbReference type="Pfam" id="PF00356">
    <property type="entry name" value="LacI"/>
    <property type="match status" value="1"/>
</dbReference>
<feature type="domain" description="HTH lacI-type" evidence="4">
    <location>
        <begin position="2"/>
        <end position="56"/>
    </location>
</feature>
<evidence type="ECO:0000256" key="3">
    <source>
        <dbReference type="ARBA" id="ARBA00023163"/>
    </source>
</evidence>
<dbReference type="Pfam" id="PF13377">
    <property type="entry name" value="Peripla_BP_3"/>
    <property type="match status" value="1"/>
</dbReference>
<dbReference type="PANTHER" id="PTHR30146">
    <property type="entry name" value="LACI-RELATED TRANSCRIPTIONAL REPRESSOR"/>
    <property type="match status" value="1"/>
</dbReference>
<reference evidence="5 6" key="1">
    <citation type="journal article" date="2015" name="Genome Announc.">
        <title>Complete genome sequence of Martelella endophytica YC6887, which has antifungal activity associated with a halophyte.</title>
        <authorList>
            <person name="Khan A."/>
            <person name="Khan H."/>
            <person name="Chung E.J."/>
            <person name="Hossain M.T."/>
            <person name="Chung Y.R."/>
        </authorList>
    </citation>
    <scope>NUCLEOTIDE SEQUENCE [LARGE SCALE GENOMIC DNA]</scope>
    <source>
        <strain evidence="5">YC6887</strain>
    </source>
</reference>
<dbReference type="STRING" id="1486262.TM49_01365"/>
<sequence>MTTLKDLSRALGLSVTQVSRALNGHSDVSAATRERVMEAAKILNYIPNIAARRLVSGRSGTVGLVFRNRSEVPPDTLFVETTCGLSEFFAEHDLQFMLHVGRLTDDEIKVYRRLVDSRTLDGFVILNPVVDDRRIAFLREREVPFVVHGRAAPDSAHPYFDIDNEEVAHRLTRHLIERGHRRIAFINGLRSLTFVEARQRGYARALAEAGIAYDETLHVAVEMTESAGLVESVRFVAHMAERPTAVICGNTRIAKGVYRAVEAAGLSIPGDVSVVAHDDLLFEFDSERFNPPLTVTASALSESWKPMATFLARAIDGGYPLAQMQEIGRTVFIERASVATV</sequence>
<dbReference type="PROSITE" id="PS50932">
    <property type="entry name" value="HTH_LACI_2"/>
    <property type="match status" value="1"/>
</dbReference>
<dbReference type="InterPro" id="IPR028082">
    <property type="entry name" value="Peripla_BP_I"/>
</dbReference>
<dbReference type="CDD" id="cd01392">
    <property type="entry name" value="HTH_LacI"/>
    <property type="match status" value="1"/>
</dbReference>
<dbReference type="PATRIC" id="fig|1486262.3.peg.281"/>
<dbReference type="GO" id="GO:0003700">
    <property type="term" value="F:DNA-binding transcription factor activity"/>
    <property type="evidence" value="ECO:0007669"/>
    <property type="project" value="TreeGrafter"/>
</dbReference>
<protein>
    <recommendedName>
        <fullName evidence="4">HTH lacI-type domain-containing protein</fullName>
    </recommendedName>
</protein>
<evidence type="ECO:0000313" key="6">
    <source>
        <dbReference type="Proteomes" id="UP000032611"/>
    </source>
</evidence>
<organism evidence="5 6">
    <name type="scientific">Martelella endophytica</name>
    <dbReference type="NCBI Taxonomy" id="1486262"/>
    <lineage>
        <taxon>Bacteria</taxon>
        <taxon>Pseudomonadati</taxon>
        <taxon>Pseudomonadota</taxon>
        <taxon>Alphaproteobacteria</taxon>
        <taxon>Hyphomicrobiales</taxon>
        <taxon>Aurantimonadaceae</taxon>
        <taxon>Martelella</taxon>
    </lineage>
</organism>
<dbReference type="AlphaFoldDB" id="A0A0D5LLJ5"/>
<dbReference type="GO" id="GO:0000976">
    <property type="term" value="F:transcription cis-regulatory region binding"/>
    <property type="evidence" value="ECO:0007669"/>
    <property type="project" value="TreeGrafter"/>
</dbReference>
<dbReference type="Gene3D" id="3.40.50.2300">
    <property type="match status" value="2"/>
</dbReference>